<sequence length="123" mass="13684">MDKHFPVETNGYTLIDSRKLYLANLITDGLKCCLHSSIIIVIRRSSRVLVGLMGNLEYILYGGLGLCLGQYLDHSILIPSIGASIDFEFGKMSFGAKIWPLKSLVSHPHWHICAEHSGLLICK</sequence>
<evidence type="ECO:0000313" key="2">
    <source>
        <dbReference type="Proteomes" id="UP001367508"/>
    </source>
</evidence>
<dbReference type="AlphaFoldDB" id="A0AAN9PXC2"/>
<dbReference type="EMBL" id="JAYMYQ010000008">
    <property type="protein sequence ID" value="KAK7315980.1"/>
    <property type="molecule type" value="Genomic_DNA"/>
</dbReference>
<name>A0AAN9PXC2_CANGL</name>
<keyword evidence="2" id="KW-1185">Reference proteome</keyword>
<evidence type="ECO:0000313" key="1">
    <source>
        <dbReference type="EMBL" id="KAK7315980.1"/>
    </source>
</evidence>
<comment type="caution">
    <text evidence="1">The sequence shown here is derived from an EMBL/GenBank/DDBJ whole genome shotgun (WGS) entry which is preliminary data.</text>
</comment>
<accession>A0AAN9PXC2</accession>
<proteinExistence type="predicted"/>
<protein>
    <submittedName>
        <fullName evidence="1">Uncharacterized protein</fullName>
    </submittedName>
</protein>
<reference evidence="1 2" key="1">
    <citation type="submission" date="2024-01" db="EMBL/GenBank/DDBJ databases">
        <title>The genomes of 5 underutilized Papilionoideae crops provide insights into root nodulation and disease resistanc.</title>
        <authorList>
            <person name="Jiang F."/>
        </authorList>
    </citation>
    <scope>NUCLEOTIDE SEQUENCE [LARGE SCALE GENOMIC DNA]</scope>
    <source>
        <strain evidence="1">LVBAO_FW01</strain>
        <tissue evidence="1">Leaves</tissue>
    </source>
</reference>
<gene>
    <name evidence="1" type="ORF">VNO77_34565</name>
</gene>
<organism evidence="1 2">
    <name type="scientific">Canavalia gladiata</name>
    <name type="common">Sword bean</name>
    <name type="synonym">Dolichos gladiatus</name>
    <dbReference type="NCBI Taxonomy" id="3824"/>
    <lineage>
        <taxon>Eukaryota</taxon>
        <taxon>Viridiplantae</taxon>
        <taxon>Streptophyta</taxon>
        <taxon>Embryophyta</taxon>
        <taxon>Tracheophyta</taxon>
        <taxon>Spermatophyta</taxon>
        <taxon>Magnoliopsida</taxon>
        <taxon>eudicotyledons</taxon>
        <taxon>Gunneridae</taxon>
        <taxon>Pentapetalae</taxon>
        <taxon>rosids</taxon>
        <taxon>fabids</taxon>
        <taxon>Fabales</taxon>
        <taxon>Fabaceae</taxon>
        <taxon>Papilionoideae</taxon>
        <taxon>50 kb inversion clade</taxon>
        <taxon>NPAAA clade</taxon>
        <taxon>indigoferoid/millettioid clade</taxon>
        <taxon>Phaseoleae</taxon>
        <taxon>Canavalia</taxon>
    </lineage>
</organism>
<dbReference type="Proteomes" id="UP001367508">
    <property type="component" value="Unassembled WGS sequence"/>
</dbReference>